<feature type="domain" description="tRNA methyltransferase TRMD/TRM10-type" evidence="18">
    <location>
        <begin position="34"/>
        <end position="255"/>
    </location>
</feature>
<dbReference type="SUPFAM" id="SSF75217">
    <property type="entry name" value="alpha/beta knot"/>
    <property type="match status" value="1"/>
</dbReference>
<keyword evidence="7 15" id="KW-0963">Cytoplasm</keyword>
<dbReference type="PANTHER" id="PTHR46417:SF1">
    <property type="entry name" value="TRNA (GUANINE-N(1)-)-METHYLTRANSFERASE"/>
    <property type="match status" value="1"/>
</dbReference>
<evidence type="ECO:0000256" key="4">
    <source>
        <dbReference type="ARBA" id="ARBA00011738"/>
    </source>
</evidence>
<dbReference type="GO" id="GO:0052906">
    <property type="term" value="F:tRNA (guanine(37)-N1)-methyltransferase activity"/>
    <property type="evidence" value="ECO:0007669"/>
    <property type="project" value="UniProtKB-UniRule"/>
</dbReference>
<evidence type="ECO:0000256" key="7">
    <source>
        <dbReference type="ARBA" id="ARBA00022490"/>
    </source>
</evidence>
<keyword evidence="10 15" id="KW-0949">S-adenosyl-L-methionine</keyword>
<evidence type="ECO:0000256" key="2">
    <source>
        <dbReference type="ARBA" id="ARBA00004496"/>
    </source>
</evidence>
<keyword evidence="11 15" id="KW-0819">tRNA processing</keyword>
<dbReference type="InterPro" id="IPR016009">
    <property type="entry name" value="tRNA_MeTrfase_TRMD/TRM10"/>
</dbReference>
<evidence type="ECO:0000256" key="15">
    <source>
        <dbReference type="HAMAP-Rule" id="MF_00605"/>
    </source>
</evidence>
<feature type="coiled-coil region" evidence="17">
    <location>
        <begin position="262"/>
        <end position="296"/>
    </location>
</feature>
<evidence type="ECO:0000256" key="3">
    <source>
        <dbReference type="ARBA" id="ARBA00007630"/>
    </source>
</evidence>
<dbReference type="EC" id="2.1.1.228" evidence="5 15"/>
<proteinExistence type="inferred from homology"/>
<dbReference type="Gene3D" id="3.40.1280.10">
    <property type="match status" value="1"/>
</dbReference>
<dbReference type="CDD" id="cd18080">
    <property type="entry name" value="TrmD-like"/>
    <property type="match status" value="1"/>
</dbReference>
<keyword evidence="9 15" id="KW-0808">Transferase</keyword>
<evidence type="ECO:0000256" key="10">
    <source>
        <dbReference type="ARBA" id="ARBA00022691"/>
    </source>
</evidence>
<evidence type="ECO:0000256" key="9">
    <source>
        <dbReference type="ARBA" id="ARBA00022679"/>
    </source>
</evidence>
<dbReference type="InterPro" id="IPR023148">
    <property type="entry name" value="tRNA_m1G_MeTrfase_C_sf"/>
</dbReference>
<protein>
    <recommendedName>
        <fullName evidence="6 15">tRNA (guanine-N(1)-)-methyltransferase</fullName>
        <ecNumber evidence="5 15">2.1.1.228</ecNumber>
    </recommendedName>
    <alternativeName>
        <fullName evidence="12 15">M1G-methyltransferase</fullName>
    </alternativeName>
    <alternativeName>
        <fullName evidence="13 15">tRNA [GM37] methyltransferase</fullName>
    </alternativeName>
</protein>
<dbReference type="NCBIfam" id="TIGR00088">
    <property type="entry name" value="trmD"/>
    <property type="match status" value="1"/>
</dbReference>
<comment type="function">
    <text evidence="1 15 16">Specifically methylates guanosine-37 in various tRNAs.</text>
</comment>
<evidence type="ECO:0000256" key="1">
    <source>
        <dbReference type="ARBA" id="ARBA00002634"/>
    </source>
</evidence>
<sequence length="319" mass="35108">MTLKSHGRKSISATLKPRSLMDEPETLAGVWTAQIITLLPQAFPGLLGESLTGKALKDGLWQLQTVNLREHGLGKHRNVDDTPAGGGAGMVLRADVMESAIAEARPRARGHHPLVYLSPRGRRFDQQMARDWARGDGVTLICGRFEGLDERVIEHFGIQEVSLGDFVMTGGESAALAMLDATVRLLPGVLGNAASTEEESFSEGLLEHPQYTRPPEWQGREIPEVIMSGHHGEIAKWRRRMAEEITRARRPDLWAATREALLDDAVREVRDAESLAAFLDAEAPELQALAEALRNRESEAPLPADPYRALAQLVRQSRG</sequence>
<dbReference type="NCBIfam" id="NF000648">
    <property type="entry name" value="PRK00026.1"/>
    <property type="match status" value="1"/>
</dbReference>
<dbReference type="InterPro" id="IPR029026">
    <property type="entry name" value="tRNA_m1G_MTases_N"/>
</dbReference>
<organism evidence="19 20">
    <name type="scientific">Pseudooceanicola marinus</name>
    <dbReference type="NCBI Taxonomy" id="396013"/>
    <lineage>
        <taxon>Bacteria</taxon>
        <taxon>Pseudomonadati</taxon>
        <taxon>Pseudomonadota</taxon>
        <taxon>Alphaproteobacteria</taxon>
        <taxon>Rhodobacterales</taxon>
        <taxon>Paracoccaceae</taxon>
        <taxon>Pseudooceanicola</taxon>
    </lineage>
</organism>
<comment type="subunit">
    <text evidence="4 15 16">Homodimer.</text>
</comment>
<dbReference type="EMBL" id="FWFN01000007">
    <property type="protein sequence ID" value="SLN65652.1"/>
    <property type="molecule type" value="Genomic_DNA"/>
</dbReference>
<keyword evidence="17" id="KW-0175">Coiled coil</keyword>
<dbReference type="PANTHER" id="PTHR46417">
    <property type="entry name" value="TRNA (GUANINE-N(1)-)-METHYLTRANSFERASE"/>
    <property type="match status" value="1"/>
</dbReference>
<evidence type="ECO:0000259" key="18">
    <source>
        <dbReference type="Pfam" id="PF01746"/>
    </source>
</evidence>
<keyword evidence="20" id="KW-1185">Reference proteome</keyword>
<evidence type="ECO:0000256" key="5">
    <source>
        <dbReference type="ARBA" id="ARBA00012807"/>
    </source>
</evidence>
<comment type="subcellular location">
    <subcellularLocation>
        <location evidence="2 15 16">Cytoplasm</location>
    </subcellularLocation>
</comment>
<keyword evidence="8 15" id="KW-0489">Methyltransferase</keyword>
<dbReference type="Pfam" id="PF01746">
    <property type="entry name" value="tRNA_m1G_MT"/>
    <property type="match status" value="1"/>
</dbReference>
<dbReference type="OrthoDB" id="9807416at2"/>
<evidence type="ECO:0000256" key="11">
    <source>
        <dbReference type="ARBA" id="ARBA00022694"/>
    </source>
</evidence>
<evidence type="ECO:0000256" key="6">
    <source>
        <dbReference type="ARBA" id="ARBA00014679"/>
    </source>
</evidence>
<evidence type="ECO:0000256" key="14">
    <source>
        <dbReference type="ARBA" id="ARBA00047783"/>
    </source>
</evidence>
<gene>
    <name evidence="15 19" type="primary">trmD</name>
    <name evidence="19" type="ORF">PSM7751_03369</name>
</gene>
<feature type="binding site" evidence="15">
    <location>
        <position position="143"/>
    </location>
    <ligand>
        <name>S-adenosyl-L-methionine</name>
        <dbReference type="ChEBI" id="CHEBI:59789"/>
    </ligand>
</feature>
<dbReference type="InterPro" id="IPR029028">
    <property type="entry name" value="Alpha/beta_knot_MTases"/>
</dbReference>
<evidence type="ECO:0000256" key="17">
    <source>
        <dbReference type="SAM" id="Coils"/>
    </source>
</evidence>
<reference evidence="19 20" key="1">
    <citation type="submission" date="2017-03" db="EMBL/GenBank/DDBJ databases">
        <authorList>
            <person name="Afonso C.L."/>
            <person name="Miller P.J."/>
            <person name="Scott M.A."/>
            <person name="Spackman E."/>
            <person name="Goraichik I."/>
            <person name="Dimitrov K.M."/>
            <person name="Suarez D.L."/>
            <person name="Swayne D.E."/>
        </authorList>
    </citation>
    <scope>NUCLEOTIDE SEQUENCE [LARGE SCALE GENOMIC DNA]</scope>
    <source>
        <strain evidence="19 20">CECT 7751</strain>
    </source>
</reference>
<dbReference type="HAMAP" id="MF_00605">
    <property type="entry name" value="TrmD"/>
    <property type="match status" value="1"/>
</dbReference>
<evidence type="ECO:0000256" key="13">
    <source>
        <dbReference type="ARBA" id="ARBA00033392"/>
    </source>
</evidence>
<dbReference type="AlphaFoldDB" id="A0A1X6ZZJ6"/>
<name>A0A1X6ZZJ6_9RHOB</name>
<dbReference type="GO" id="GO:0002939">
    <property type="term" value="P:tRNA N1-guanine methylation"/>
    <property type="evidence" value="ECO:0007669"/>
    <property type="project" value="TreeGrafter"/>
</dbReference>
<evidence type="ECO:0000313" key="20">
    <source>
        <dbReference type="Proteomes" id="UP000193963"/>
    </source>
</evidence>
<dbReference type="Proteomes" id="UP000193963">
    <property type="component" value="Unassembled WGS sequence"/>
</dbReference>
<dbReference type="Gene3D" id="1.10.1270.20">
    <property type="entry name" value="tRNA(m1g37)methyltransferase, domain 2"/>
    <property type="match status" value="1"/>
</dbReference>
<evidence type="ECO:0000256" key="8">
    <source>
        <dbReference type="ARBA" id="ARBA00022603"/>
    </source>
</evidence>
<dbReference type="GO" id="GO:0005829">
    <property type="term" value="C:cytosol"/>
    <property type="evidence" value="ECO:0007669"/>
    <property type="project" value="TreeGrafter"/>
</dbReference>
<evidence type="ECO:0000256" key="16">
    <source>
        <dbReference type="RuleBase" id="RU003464"/>
    </source>
</evidence>
<comment type="similarity">
    <text evidence="3 15 16">Belongs to the RNA methyltransferase TrmD family.</text>
</comment>
<evidence type="ECO:0000313" key="19">
    <source>
        <dbReference type="EMBL" id="SLN65652.1"/>
    </source>
</evidence>
<dbReference type="InterPro" id="IPR002649">
    <property type="entry name" value="tRNA_m1G_MeTrfase_TrmD"/>
</dbReference>
<accession>A0A1X6ZZJ6</accession>
<comment type="catalytic activity">
    <reaction evidence="14 15 16">
        <text>guanosine(37) in tRNA + S-adenosyl-L-methionine = N(1)-methylguanosine(37) in tRNA + S-adenosyl-L-homocysteine + H(+)</text>
        <dbReference type="Rhea" id="RHEA:36899"/>
        <dbReference type="Rhea" id="RHEA-COMP:10145"/>
        <dbReference type="Rhea" id="RHEA-COMP:10147"/>
        <dbReference type="ChEBI" id="CHEBI:15378"/>
        <dbReference type="ChEBI" id="CHEBI:57856"/>
        <dbReference type="ChEBI" id="CHEBI:59789"/>
        <dbReference type="ChEBI" id="CHEBI:73542"/>
        <dbReference type="ChEBI" id="CHEBI:74269"/>
        <dbReference type="EC" id="2.1.1.228"/>
    </reaction>
</comment>
<evidence type="ECO:0000256" key="12">
    <source>
        <dbReference type="ARBA" id="ARBA00029736"/>
    </source>
</evidence>
<feature type="binding site" evidence="15">
    <location>
        <begin position="163"/>
        <end position="168"/>
    </location>
    <ligand>
        <name>S-adenosyl-L-methionine</name>
        <dbReference type="ChEBI" id="CHEBI:59789"/>
    </ligand>
</feature>